<gene>
    <name evidence="3" type="ORF">LA20249_07540</name>
</gene>
<dbReference type="GO" id="GO:0008270">
    <property type="term" value="F:zinc ion binding"/>
    <property type="evidence" value="ECO:0007669"/>
    <property type="project" value="UniProtKB-KW"/>
</dbReference>
<accession>A0A2K9HJZ4</accession>
<dbReference type="OrthoDB" id="9760715at2"/>
<keyword evidence="1" id="KW-0863">Zinc-finger</keyword>
<evidence type="ECO:0000256" key="1">
    <source>
        <dbReference type="PROSITE-ProRule" id="PRU00325"/>
    </source>
</evidence>
<reference evidence="3 4" key="1">
    <citation type="submission" date="2016-12" db="EMBL/GenBank/DDBJ databases">
        <title>The whole genome sequencing and assembly of Lactobacillus alimentarius DSM 20249T strain.</title>
        <authorList>
            <person name="Lee Y.-J."/>
            <person name="Yi H."/>
            <person name="Bahn Y.-S."/>
            <person name="Kim J.F."/>
            <person name="Lee D.-W."/>
        </authorList>
    </citation>
    <scope>NUCLEOTIDE SEQUENCE [LARGE SCALE GENOMIC DNA]</scope>
    <source>
        <strain evidence="3 4">DSM 20249</strain>
    </source>
</reference>
<evidence type="ECO:0000313" key="4">
    <source>
        <dbReference type="Proteomes" id="UP000234653"/>
    </source>
</evidence>
<sequence length="549" mass="64873">MTWEKLFKSKILDRGYDYFRRGAVKNLKSNGNRITAEVDGTNIYSVKITLKNGRLMEATCACPYALAGNNCKHMAAVLFDFEKLEYESGTKRQEKVAQVKELMNGVSDEQIRTFLIDEMAQDKGLLNKFIKTIKEQKVEPDYCDVIDAIIGSYLDKNGFIDYYSATYFGQEILKLIDDDISELVTNGQLKEAWKTISHLLLKVSELDIDDSDGEIIMILSETEDIWKDIIKQASDDLKKEMYQWCCTVLDDENDILEDLVEETFANNFNEDNFLKEKLKFTSKKIKQARKSIGSYGDFILDKWVDIYVDLMKRLKFPKDKMRKFYLDNLDSSRVKFLYANFCIEQQDYTAAIEVLKQGKIDSQKDDYQGLTFQYSKKLKNLYQKMELNDDYLNELWLLETEYSVGDVEIYQELKQQYTPEQWEIEREKIFKRLPKYAQVDKLYLADKMYDRLLKFVMENENIYSLEEYEKVLKPKYSKQLLSVYTNIVQKMAQETGNRKYYKKIVRILNRMLSYPDGLVEASKIVKEWQEKYARRPAMMDELKAFRTEY</sequence>
<dbReference type="Pfam" id="PF04434">
    <property type="entry name" value="SWIM"/>
    <property type="match status" value="1"/>
</dbReference>
<proteinExistence type="predicted"/>
<dbReference type="EMBL" id="CP018867">
    <property type="protein sequence ID" value="AUI72037.1"/>
    <property type="molecule type" value="Genomic_DNA"/>
</dbReference>
<keyword evidence="4" id="KW-1185">Reference proteome</keyword>
<dbReference type="AlphaFoldDB" id="A0A2K9HJZ4"/>
<evidence type="ECO:0000259" key="2">
    <source>
        <dbReference type="PROSITE" id="PS50966"/>
    </source>
</evidence>
<dbReference type="InterPro" id="IPR007527">
    <property type="entry name" value="Znf_SWIM"/>
</dbReference>
<dbReference type="PROSITE" id="PS50966">
    <property type="entry name" value="ZF_SWIM"/>
    <property type="match status" value="1"/>
</dbReference>
<organism evidence="3 4">
    <name type="scientific">Companilactobacillus alimentarius DSM 20249</name>
    <dbReference type="NCBI Taxonomy" id="1423720"/>
    <lineage>
        <taxon>Bacteria</taxon>
        <taxon>Bacillati</taxon>
        <taxon>Bacillota</taxon>
        <taxon>Bacilli</taxon>
        <taxon>Lactobacillales</taxon>
        <taxon>Lactobacillaceae</taxon>
        <taxon>Companilactobacillus</taxon>
    </lineage>
</organism>
<feature type="domain" description="SWIM-type" evidence="2">
    <location>
        <begin position="44"/>
        <end position="82"/>
    </location>
</feature>
<keyword evidence="1" id="KW-0862">Zinc</keyword>
<evidence type="ECO:0000313" key="3">
    <source>
        <dbReference type="EMBL" id="AUI72037.1"/>
    </source>
</evidence>
<dbReference type="KEGG" id="lali:LA20249_07540"/>
<dbReference type="STRING" id="1423720.FC67_GL001324"/>
<dbReference type="Proteomes" id="UP000234653">
    <property type="component" value="Chromosome"/>
</dbReference>
<keyword evidence="1" id="KW-0479">Metal-binding</keyword>
<name>A0A2K9HJZ4_9LACO</name>
<dbReference type="RefSeq" id="WP_057737238.1">
    <property type="nucleotide sequence ID" value="NZ_AZDQ01000005.1"/>
</dbReference>
<protein>
    <recommendedName>
        <fullName evidence="2">SWIM-type domain-containing protein</fullName>
    </recommendedName>
</protein>